<dbReference type="GO" id="GO:0004519">
    <property type="term" value="F:endonuclease activity"/>
    <property type="evidence" value="ECO:0007669"/>
    <property type="project" value="UniProtKB-KW"/>
</dbReference>
<sequence>MGKKGIVIYGVGVNDSKTPVSSLPNGWTAYNRWSDMLRRCYGDPIKYPSYSGCSVCDEWLLFSNYYLWFSKNYIPGFQVDKDLLFVGNKVYSPCTCLFVPNWLNSFIINCKSKRGKYPVGVTKLGKKYVAHCNDPSDGKREYLGLHESPDEAHQCWLKRKLEHAQNLKPHMDNIDIRIYPSVLEIIKAMI</sequence>
<protein>
    <submittedName>
        <fullName evidence="1">HNH endonuclease</fullName>
    </submittedName>
</protein>
<keyword evidence="1" id="KW-0378">Hydrolase</keyword>
<accession>A0AAU8GJQ8</accession>
<keyword evidence="1" id="KW-0255">Endonuclease</keyword>
<dbReference type="EMBL" id="PP856729">
    <property type="protein sequence ID" value="XCH41775.1"/>
    <property type="molecule type" value="Genomic_DNA"/>
</dbReference>
<keyword evidence="1" id="KW-0540">Nuclease</keyword>
<name>A0AAU8GJQ8_9CAUD</name>
<proteinExistence type="predicted"/>
<gene>
    <name evidence="1" type="ORF">DSCPLJFW_CDS0125</name>
</gene>
<organism evidence="1">
    <name type="scientific">Salmonella phage vB_STmST313_KE31</name>
    <dbReference type="NCBI Taxonomy" id="3161181"/>
    <lineage>
        <taxon>Viruses</taxon>
        <taxon>Duplodnaviria</taxon>
        <taxon>Heunggongvirae</taxon>
        <taxon>Uroviricota</taxon>
        <taxon>Caudoviricetes</taxon>
        <taxon>Pantevenvirales</taxon>
        <taxon>Ackermannviridae</taxon>
        <taxon>Cvivirinae</taxon>
        <taxon>Kuttervirus</taxon>
    </lineage>
</organism>
<reference evidence="1" key="1">
    <citation type="submission" date="2024-05" db="EMBL/GenBank/DDBJ databases">
        <authorList>
            <person name="Mugo M.M."/>
            <person name="Musyoki A.M."/>
            <person name="Makumi A.M."/>
            <person name="Mutai I."/>
            <person name="Drechsel O."/>
            <person name="Kering K.K."/>
            <person name="Muturi P."/>
            <person name="Mbae C.K."/>
            <person name="Kariuki S.M."/>
        </authorList>
    </citation>
    <scope>NUCLEOTIDE SEQUENCE</scope>
</reference>
<evidence type="ECO:0000313" key="1">
    <source>
        <dbReference type="EMBL" id="XCH41775.1"/>
    </source>
</evidence>